<dbReference type="InterPro" id="IPR036259">
    <property type="entry name" value="MFS_trans_sf"/>
</dbReference>
<name>A0AA36HBH6_CYLNA</name>
<protein>
    <submittedName>
        <fullName evidence="6">Uncharacterized protein</fullName>
    </submittedName>
</protein>
<evidence type="ECO:0000256" key="2">
    <source>
        <dbReference type="ARBA" id="ARBA00022692"/>
    </source>
</evidence>
<evidence type="ECO:0000313" key="6">
    <source>
        <dbReference type="EMBL" id="CAJ0607483.1"/>
    </source>
</evidence>
<accession>A0AA36HBH6</accession>
<reference evidence="6" key="1">
    <citation type="submission" date="2023-07" db="EMBL/GenBank/DDBJ databases">
        <authorList>
            <consortium name="CYATHOMIX"/>
        </authorList>
    </citation>
    <scope>NUCLEOTIDE SEQUENCE</scope>
    <source>
        <strain evidence="6">N/A</strain>
    </source>
</reference>
<proteinExistence type="predicted"/>
<dbReference type="Proteomes" id="UP001176961">
    <property type="component" value="Unassembled WGS sequence"/>
</dbReference>
<sequence>MQAMQWSANLIGVKLYKNRFLEPFSGVTFEVKVQHSLQCTQCGQFEVLRLSSFDPYCATYGGQIGNVFVLPFSGFFCQYGFDGGWPSILYILGLMGVVWCAIWMYMSFDRPINHPRVSEAEKQFITKAVEESVGKHTGKAPSTPKGIILTSRAVWGWFGHFAGDWGAHTMLVAKRKPNSNELKIISAEVWASPHPLKPGVGGVANAIVR</sequence>
<keyword evidence="2 5" id="KW-0812">Transmembrane</keyword>
<dbReference type="SUPFAM" id="SSF103473">
    <property type="entry name" value="MFS general substrate transporter"/>
    <property type="match status" value="1"/>
</dbReference>
<dbReference type="PANTHER" id="PTHR11662">
    <property type="entry name" value="SOLUTE CARRIER FAMILY 17"/>
    <property type="match status" value="1"/>
</dbReference>
<organism evidence="6 7">
    <name type="scientific">Cylicocyclus nassatus</name>
    <name type="common">Nematode worm</name>
    <dbReference type="NCBI Taxonomy" id="53992"/>
    <lineage>
        <taxon>Eukaryota</taxon>
        <taxon>Metazoa</taxon>
        <taxon>Ecdysozoa</taxon>
        <taxon>Nematoda</taxon>
        <taxon>Chromadorea</taxon>
        <taxon>Rhabditida</taxon>
        <taxon>Rhabditina</taxon>
        <taxon>Rhabditomorpha</taxon>
        <taxon>Strongyloidea</taxon>
        <taxon>Strongylidae</taxon>
        <taxon>Cylicocyclus</taxon>
    </lineage>
</organism>
<comment type="caution">
    <text evidence="6">The sequence shown here is derived from an EMBL/GenBank/DDBJ whole genome shotgun (WGS) entry which is preliminary data.</text>
</comment>
<evidence type="ECO:0000256" key="3">
    <source>
        <dbReference type="ARBA" id="ARBA00022989"/>
    </source>
</evidence>
<evidence type="ECO:0000256" key="4">
    <source>
        <dbReference type="ARBA" id="ARBA00023136"/>
    </source>
</evidence>
<feature type="transmembrane region" description="Helical" evidence="5">
    <location>
        <begin position="88"/>
        <end position="106"/>
    </location>
</feature>
<dbReference type="PANTHER" id="PTHR11662:SF399">
    <property type="entry name" value="FI19708P1-RELATED"/>
    <property type="match status" value="1"/>
</dbReference>
<dbReference type="EMBL" id="CATQJL010000316">
    <property type="protein sequence ID" value="CAJ0607483.1"/>
    <property type="molecule type" value="Genomic_DNA"/>
</dbReference>
<evidence type="ECO:0000313" key="7">
    <source>
        <dbReference type="Proteomes" id="UP001176961"/>
    </source>
</evidence>
<dbReference type="GO" id="GO:0006820">
    <property type="term" value="P:monoatomic anion transport"/>
    <property type="evidence" value="ECO:0007669"/>
    <property type="project" value="TreeGrafter"/>
</dbReference>
<evidence type="ECO:0000256" key="5">
    <source>
        <dbReference type="SAM" id="Phobius"/>
    </source>
</evidence>
<dbReference type="GO" id="GO:0016020">
    <property type="term" value="C:membrane"/>
    <property type="evidence" value="ECO:0007669"/>
    <property type="project" value="UniProtKB-SubCell"/>
</dbReference>
<dbReference type="AlphaFoldDB" id="A0AA36HBH6"/>
<dbReference type="GO" id="GO:0022857">
    <property type="term" value="F:transmembrane transporter activity"/>
    <property type="evidence" value="ECO:0007669"/>
    <property type="project" value="TreeGrafter"/>
</dbReference>
<keyword evidence="4 5" id="KW-0472">Membrane</keyword>
<evidence type="ECO:0000256" key="1">
    <source>
        <dbReference type="ARBA" id="ARBA00004141"/>
    </source>
</evidence>
<dbReference type="InterPro" id="IPR050382">
    <property type="entry name" value="MFS_Na/Anion_cotransporter"/>
</dbReference>
<comment type="subcellular location">
    <subcellularLocation>
        <location evidence="1">Membrane</location>
        <topology evidence="1">Multi-pass membrane protein</topology>
    </subcellularLocation>
</comment>
<gene>
    <name evidence="6" type="ORF">CYNAS_LOCUS19466</name>
</gene>
<keyword evidence="7" id="KW-1185">Reference proteome</keyword>
<keyword evidence="3 5" id="KW-1133">Transmembrane helix</keyword>